<name>A0A1D2VGU1_9ASCO</name>
<sequence length="154" mass="17950">MGLLNLRIKTKRRSVLDSNTSSSNATTISESTLSSIDSYKQKQVLDLTDEKFDGKLAMVDGQIYRMRAKPSARTEMKKNKYPDKATFPITRSKTKKLIKEGIIDWRCCRCDVDNKFEMSDDIDKEDLSRPFFQWCDSFCISCFHNFCEDCIERR</sequence>
<gene>
    <name evidence="1" type="ORF">ASCRUDRAFT_76216</name>
</gene>
<dbReference type="AlphaFoldDB" id="A0A1D2VGU1"/>
<organism evidence="1 2">
    <name type="scientific">Ascoidea rubescens DSM 1968</name>
    <dbReference type="NCBI Taxonomy" id="1344418"/>
    <lineage>
        <taxon>Eukaryota</taxon>
        <taxon>Fungi</taxon>
        <taxon>Dikarya</taxon>
        <taxon>Ascomycota</taxon>
        <taxon>Saccharomycotina</taxon>
        <taxon>Saccharomycetes</taxon>
        <taxon>Ascoideaceae</taxon>
        <taxon>Ascoidea</taxon>
    </lineage>
</organism>
<dbReference type="EMBL" id="KV454481">
    <property type="protein sequence ID" value="ODV60855.1"/>
    <property type="molecule type" value="Genomic_DNA"/>
</dbReference>
<proteinExistence type="predicted"/>
<evidence type="ECO:0000313" key="2">
    <source>
        <dbReference type="Proteomes" id="UP000095038"/>
    </source>
</evidence>
<protein>
    <submittedName>
        <fullName evidence="1">Uncharacterized protein</fullName>
    </submittedName>
</protein>
<accession>A0A1D2VGU1</accession>
<dbReference type="RefSeq" id="XP_020047162.1">
    <property type="nucleotide sequence ID" value="XM_020193380.1"/>
</dbReference>
<dbReference type="Proteomes" id="UP000095038">
    <property type="component" value="Unassembled WGS sequence"/>
</dbReference>
<dbReference type="InParanoid" id="A0A1D2VGU1"/>
<keyword evidence="2" id="KW-1185">Reference proteome</keyword>
<evidence type="ECO:0000313" key="1">
    <source>
        <dbReference type="EMBL" id="ODV60855.1"/>
    </source>
</evidence>
<reference evidence="2" key="1">
    <citation type="submission" date="2016-05" db="EMBL/GenBank/DDBJ databases">
        <title>Comparative genomics of biotechnologically important yeasts.</title>
        <authorList>
            <consortium name="DOE Joint Genome Institute"/>
            <person name="Riley R."/>
            <person name="Haridas S."/>
            <person name="Wolfe K.H."/>
            <person name="Lopes M.R."/>
            <person name="Hittinger C.T."/>
            <person name="Goker M."/>
            <person name="Salamov A."/>
            <person name="Wisecaver J."/>
            <person name="Long T.M."/>
            <person name="Aerts A.L."/>
            <person name="Barry K."/>
            <person name="Choi C."/>
            <person name="Clum A."/>
            <person name="Coughlan A.Y."/>
            <person name="Deshpande S."/>
            <person name="Douglass A.P."/>
            <person name="Hanson S.J."/>
            <person name="Klenk H.-P."/>
            <person name="Labutti K."/>
            <person name="Lapidus A."/>
            <person name="Lindquist E."/>
            <person name="Lipzen A."/>
            <person name="Meier-Kolthoff J.P."/>
            <person name="Ohm R.A."/>
            <person name="Otillar R.P."/>
            <person name="Pangilinan J."/>
            <person name="Peng Y."/>
            <person name="Rokas A."/>
            <person name="Rosa C.A."/>
            <person name="Scheuner C."/>
            <person name="Sibirny A.A."/>
            <person name="Slot J.C."/>
            <person name="Stielow J.B."/>
            <person name="Sun H."/>
            <person name="Kurtzman C.P."/>
            <person name="Blackwell M."/>
            <person name="Grigoriev I.V."/>
            <person name="Jeffries T.W."/>
        </authorList>
    </citation>
    <scope>NUCLEOTIDE SEQUENCE [LARGE SCALE GENOMIC DNA]</scope>
    <source>
        <strain evidence="2">DSM 1968</strain>
    </source>
</reference>
<dbReference type="GeneID" id="30967016"/>